<keyword evidence="1" id="KW-0812">Transmembrane</keyword>
<sequence>MSPKLTFTICSAVSFLFSISFYVFAEFFTKITFPQAEGYAIELGNAMRYVLAASIFLASSMLFHLRNLTGESNQKSVLFGTSLGFAVVCITLLTYIQLGQSMQYLQLLQQGFCRFFVSFLKAN</sequence>
<feature type="transmembrane region" description="Helical" evidence="1">
    <location>
        <begin position="77"/>
        <end position="98"/>
    </location>
</feature>
<dbReference type="Proteomes" id="UP000287719">
    <property type="component" value="Unassembled WGS sequence"/>
</dbReference>
<dbReference type="AlphaFoldDB" id="A0A432GNY3"/>
<comment type="caution">
    <text evidence="2">The sequence shown here is derived from an EMBL/GenBank/DDBJ whole genome shotgun (WGS) entry which is preliminary data.</text>
</comment>
<protein>
    <submittedName>
        <fullName evidence="2">Uncharacterized protein</fullName>
    </submittedName>
</protein>
<proteinExistence type="predicted"/>
<keyword evidence="1" id="KW-1133">Transmembrane helix</keyword>
<keyword evidence="1" id="KW-0472">Membrane</keyword>
<name>A0A432GNY3_9DELT</name>
<accession>A0A432GNY3</accession>
<feature type="transmembrane region" description="Helical" evidence="1">
    <location>
        <begin position="49"/>
        <end position="65"/>
    </location>
</feature>
<evidence type="ECO:0000313" key="2">
    <source>
        <dbReference type="EMBL" id="RTZ85249.1"/>
    </source>
</evidence>
<gene>
    <name evidence="2" type="ORF">DSY95_05105</name>
</gene>
<organism evidence="2 3">
    <name type="scientific">SAR324 cluster bacterium</name>
    <dbReference type="NCBI Taxonomy" id="2024889"/>
    <lineage>
        <taxon>Bacteria</taxon>
        <taxon>Deltaproteobacteria</taxon>
        <taxon>SAR324 cluster</taxon>
    </lineage>
</organism>
<evidence type="ECO:0000256" key="1">
    <source>
        <dbReference type="SAM" id="Phobius"/>
    </source>
</evidence>
<dbReference type="EMBL" id="QNZJ01000225">
    <property type="protein sequence ID" value="RTZ85249.1"/>
    <property type="molecule type" value="Genomic_DNA"/>
</dbReference>
<evidence type="ECO:0000313" key="3">
    <source>
        <dbReference type="Proteomes" id="UP000287719"/>
    </source>
</evidence>
<reference evidence="2 3" key="1">
    <citation type="submission" date="2018-06" db="EMBL/GenBank/DDBJ databases">
        <title>Combined omics and stable isotope probing to characterize newly discovered Mariana Back-Arc vent microbial communities.</title>
        <authorList>
            <person name="Trembath-Reichert E."/>
            <person name="Huber J.A."/>
        </authorList>
    </citation>
    <scope>NUCLEOTIDE SEQUENCE [LARGE SCALE GENOMIC DNA]</scope>
    <source>
        <strain evidence="2">MAG 54</strain>
    </source>
</reference>